<evidence type="ECO:0000256" key="10">
    <source>
        <dbReference type="ARBA" id="ARBA00023316"/>
    </source>
</evidence>
<accession>A0A6A6A2Y1</accession>
<gene>
    <name evidence="15" type="ORF">P153DRAFT_299002</name>
</gene>
<feature type="active site" evidence="12">
    <location>
        <position position="239"/>
    </location>
</feature>
<dbReference type="Gene3D" id="2.160.20.10">
    <property type="entry name" value="Single-stranded right-handed beta-helix, Pectin lyase-like"/>
    <property type="match status" value="1"/>
</dbReference>
<comment type="catalytic activity">
    <reaction evidence="11">
        <text>(1,4-alpha-D-galacturonosyl)n+m + H2O = (1,4-alpha-D-galacturonosyl)n + (1,4-alpha-D-galacturonosyl)m.</text>
        <dbReference type="EC" id="3.2.1.15"/>
    </reaction>
</comment>
<evidence type="ECO:0000256" key="9">
    <source>
        <dbReference type="ARBA" id="ARBA00023295"/>
    </source>
</evidence>
<evidence type="ECO:0000256" key="1">
    <source>
        <dbReference type="ARBA" id="ARBA00004613"/>
    </source>
</evidence>
<dbReference type="InterPro" id="IPR050434">
    <property type="entry name" value="Glycosyl_hydrlase_28"/>
</dbReference>
<dbReference type="InterPro" id="IPR000743">
    <property type="entry name" value="Glyco_hydro_28"/>
</dbReference>
<evidence type="ECO:0000256" key="6">
    <source>
        <dbReference type="ARBA" id="ARBA00022737"/>
    </source>
</evidence>
<evidence type="ECO:0000256" key="8">
    <source>
        <dbReference type="ARBA" id="ARBA00023157"/>
    </source>
</evidence>
<dbReference type="GeneID" id="54404683"/>
<comment type="subcellular location">
    <subcellularLocation>
        <location evidence="1">Secreted</location>
    </subcellularLocation>
</comment>
<evidence type="ECO:0000256" key="3">
    <source>
        <dbReference type="ARBA" id="ARBA00012736"/>
    </source>
</evidence>
<dbReference type="SUPFAM" id="SSF51126">
    <property type="entry name" value="Pectin lyase-like"/>
    <property type="match status" value="1"/>
</dbReference>
<keyword evidence="9 13" id="KW-0326">Glycosidase</keyword>
<evidence type="ECO:0000256" key="11">
    <source>
        <dbReference type="ARBA" id="ARBA00034074"/>
    </source>
</evidence>
<feature type="chain" id="PRO_5025545435" description="endo-polygalacturonase" evidence="14">
    <location>
        <begin position="20"/>
        <end position="382"/>
    </location>
</feature>
<dbReference type="Proteomes" id="UP000799771">
    <property type="component" value="Unassembled WGS sequence"/>
</dbReference>
<dbReference type="Pfam" id="PF00295">
    <property type="entry name" value="Glyco_hydro_28"/>
    <property type="match status" value="1"/>
</dbReference>
<evidence type="ECO:0000256" key="7">
    <source>
        <dbReference type="ARBA" id="ARBA00022801"/>
    </source>
</evidence>
<evidence type="ECO:0000256" key="5">
    <source>
        <dbReference type="ARBA" id="ARBA00022729"/>
    </source>
</evidence>
<evidence type="ECO:0000313" key="16">
    <source>
        <dbReference type="Proteomes" id="UP000799771"/>
    </source>
</evidence>
<dbReference type="FunFam" id="2.160.20.10:FF:000002">
    <property type="entry name" value="Endopolygalacturonase D"/>
    <property type="match status" value="1"/>
</dbReference>
<dbReference type="AlphaFoldDB" id="A0A6A6A2Y1"/>
<dbReference type="InterPro" id="IPR012334">
    <property type="entry name" value="Pectin_lyas_fold"/>
</dbReference>
<dbReference type="PROSITE" id="PS00502">
    <property type="entry name" value="POLYGALACTURONASE"/>
    <property type="match status" value="1"/>
</dbReference>
<dbReference type="InterPro" id="IPR006626">
    <property type="entry name" value="PbH1"/>
</dbReference>
<keyword evidence="16" id="KW-1185">Reference proteome</keyword>
<keyword evidence="4" id="KW-0964">Secreted</keyword>
<sequence>MVALSLGLLITSLVVSATAAPAPEITAAPKPEVVKRATSCTFSGSAGAASASKSQTACSTIVLSSIAVPSGTTLDLSDLADGTTVIFQGTTTWGYSEWAGPLLSIGGNKITVSGASGAVLNADGARWWDGEGSNGGKTKPKFFAAHSLTSSTITNLSIKNTPVQAVSIASCDGLTITDMTIDSSDGDTDSLGHNTDGFDIGTSSNVVINGAKVYNQDDCVAINSGTSITFENGLCSGGHGLSIGSVGGRTSNTVDTVTFYNNQVTKSVNGIRVKASVGDTGTINKVTYNKITLSSISKYGILIEQNYDGGDLKGTAGTGIPITALTIENISGSGAVASTGYDVVVTCGSSTSCTGWTWSSVVVTGGKTYGSCTNVPSVTKCS</sequence>
<keyword evidence="7 13" id="KW-0378">Hydrolase</keyword>
<proteinExistence type="inferred from homology"/>
<dbReference type="SMART" id="SM00710">
    <property type="entry name" value="PbH1"/>
    <property type="match status" value="6"/>
</dbReference>
<dbReference type="PANTHER" id="PTHR31884:SF1">
    <property type="entry name" value="POLYGALACTURONASE"/>
    <property type="match status" value="1"/>
</dbReference>
<evidence type="ECO:0000313" key="15">
    <source>
        <dbReference type="EMBL" id="KAF2125906.1"/>
    </source>
</evidence>
<dbReference type="EC" id="3.2.1.15" evidence="3"/>
<dbReference type="OrthoDB" id="1546079at2759"/>
<keyword evidence="6" id="KW-0677">Repeat</keyword>
<evidence type="ECO:0000256" key="4">
    <source>
        <dbReference type="ARBA" id="ARBA00022525"/>
    </source>
</evidence>
<dbReference type="EMBL" id="ML977515">
    <property type="protein sequence ID" value="KAF2125906.1"/>
    <property type="molecule type" value="Genomic_DNA"/>
</dbReference>
<comment type="similarity">
    <text evidence="2 13">Belongs to the glycosyl hydrolase 28 family.</text>
</comment>
<dbReference type="GO" id="GO:0004650">
    <property type="term" value="F:polygalacturonase activity"/>
    <property type="evidence" value="ECO:0007669"/>
    <property type="project" value="UniProtKB-EC"/>
</dbReference>
<dbReference type="GO" id="GO:0045490">
    <property type="term" value="P:pectin catabolic process"/>
    <property type="evidence" value="ECO:0007669"/>
    <property type="project" value="TreeGrafter"/>
</dbReference>
<reference evidence="15" key="1">
    <citation type="journal article" date="2020" name="Stud. Mycol.">
        <title>101 Dothideomycetes genomes: a test case for predicting lifestyles and emergence of pathogens.</title>
        <authorList>
            <person name="Haridas S."/>
            <person name="Albert R."/>
            <person name="Binder M."/>
            <person name="Bloem J."/>
            <person name="Labutti K."/>
            <person name="Salamov A."/>
            <person name="Andreopoulos B."/>
            <person name="Baker S."/>
            <person name="Barry K."/>
            <person name="Bills G."/>
            <person name="Bluhm B."/>
            <person name="Cannon C."/>
            <person name="Castanera R."/>
            <person name="Culley D."/>
            <person name="Daum C."/>
            <person name="Ezra D."/>
            <person name="Gonzalez J."/>
            <person name="Henrissat B."/>
            <person name="Kuo A."/>
            <person name="Liang C."/>
            <person name="Lipzen A."/>
            <person name="Lutzoni F."/>
            <person name="Magnuson J."/>
            <person name="Mondo S."/>
            <person name="Nolan M."/>
            <person name="Ohm R."/>
            <person name="Pangilinan J."/>
            <person name="Park H.-J."/>
            <person name="Ramirez L."/>
            <person name="Alfaro M."/>
            <person name="Sun H."/>
            <person name="Tritt A."/>
            <person name="Yoshinaga Y."/>
            <person name="Zwiers L.-H."/>
            <person name="Turgeon B."/>
            <person name="Goodwin S."/>
            <person name="Spatafora J."/>
            <person name="Crous P."/>
            <person name="Grigoriev I."/>
        </authorList>
    </citation>
    <scope>NUCLEOTIDE SEQUENCE</scope>
    <source>
        <strain evidence="15">CBS 119687</strain>
    </source>
</reference>
<dbReference type="RefSeq" id="XP_033520298.1">
    <property type="nucleotide sequence ID" value="XM_033664251.1"/>
</dbReference>
<protein>
    <recommendedName>
        <fullName evidence="3">endo-polygalacturonase</fullName>
        <ecNumber evidence="3">3.2.1.15</ecNumber>
    </recommendedName>
</protein>
<organism evidence="15 16">
    <name type="scientific">Dothidotthia symphoricarpi CBS 119687</name>
    <dbReference type="NCBI Taxonomy" id="1392245"/>
    <lineage>
        <taxon>Eukaryota</taxon>
        <taxon>Fungi</taxon>
        <taxon>Dikarya</taxon>
        <taxon>Ascomycota</taxon>
        <taxon>Pezizomycotina</taxon>
        <taxon>Dothideomycetes</taxon>
        <taxon>Pleosporomycetidae</taxon>
        <taxon>Pleosporales</taxon>
        <taxon>Dothidotthiaceae</taxon>
        <taxon>Dothidotthia</taxon>
    </lineage>
</organism>
<dbReference type="GO" id="GO:0071555">
    <property type="term" value="P:cell wall organization"/>
    <property type="evidence" value="ECO:0007669"/>
    <property type="project" value="UniProtKB-KW"/>
</dbReference>
<evidence type="ECO:0000256" key="13">
    <source>
        <dbReference type="RuleBase" id="RU361169"/>
    </source>
</evidence>
<evidence type="ECO:0000256" key="14">
    <source>
        <dbReference type="SAM" id="SignalP"/>
    </source>
</evidence>
<dbReference type="InterPro" id="IPR011050">
    <property type="entry name" value="Pectin_lyase_fold/virulence"/>
</dbReference>
<evidence type="ECO:0000256" key="12">
    <source>
        <dbReference type="PROSITE-ProRule" id="PRU10052"/>
    </source>
</evidence>
<dbReference type="PANTHER" id="PTHR31884">
    <property type="entry name" value="POLYGALACTURONASE"/>
    <property type="match status" value="1"/>
</dbReference>
<evidence type="ECO:0000256" key="2">
    <source>
        <dbReference type="ARBA" id="ARBA00008834"/>
    </source>
</evidence>
<keyword evidence="5 14" id="KW-0732">Signal</keyword>
<keyword evidence="8" id="KW-1015">Disulfide bond</keyword>
<dbReference type="GO" id="GO:0005576">
    <property type="term" value="C:extracellular region"/>
    <property type="evidence" value="ECO:0007669"/>
    <property type="project" value="UniProtKB-SubCell"/>
</dbReference>
<keyword evidence="10" id="KW-0961">Cell wall biogenesis/degradation</keyword>
<feature type="signal peptide" evidence="14">
    <location>
        <begin position="1"/>
        <end position="19"/>
    </location>
</feature>
<name>A0A6A6A2Y1_9PLEO</name>